<dbReference type="Proteomes" id="UP001344658">
    <property type="component" value="Unassembled WGS sequence"/>
</dbReference>
<sequence>MTEPLTAGETEGVASQTEVYSVGLLHDLQHFIHTPDRKQARLRFRSSLRYPLSQARARNWRALRNYFNGYLAEHPMSPQCGHGWTRGRAFRDLARHLADATVIEQL</sequence>
<dbReference type="EMBL" id="JAZEWV010000002">
    <property type="protein sequence ID" value="MEE4540972.1"/>
    <property type="molecule type" value="Genomic_DNA"/>
</dbReference>
<protein>
    <submittedName>
        <fullName evidence="1">Uncharacterized protein</fullName>
    </submittedName>
</protein>
<organism evidence="1 2">
    <name type="scientific">Actinacidiphila polyblastidii</name>
    <dbReference type="NCBI Taxonomy" id="3110430"/>
    <lineage>
        <taxon>Bacteria</taxon>
        <taxon>Bacillati</taxon>
        <taxon>Actinomycetota</taxon>
        <taxon>Actinomycetes</taxon>
        <taxon>Kitasatosporales</taxon>
        <taxon>Streptomycetaceae</taxon>
        <taxon>Actinacidiphila</taxon>
    </lineage>
</organism>
<dbReference type="RefSeq" id="WP_330792866.1">
    <property type="nucleotide sequence ID" value="NZ_JAZEWV010000002.1"/>
</dbReference>
<proteinExistence type="predicted"/>
<evidence type="ECO:0000313" key="1">
    <source>
        <dbReference type="EMBL" id="MEE4540972.1"/>
    </source>
</evidence>
<accession>A0ABU7P6W4</accession>
<reference evidence="1 2" key="1">
    <citation type="submission" date="2023-12" db="EMBL/GenBank/DDBJ databases">
        <title>Streptomyces sp. V4-01.</title>
        <authorList>
            <person name="Somphong A."/>
            <person name="Phongsopitanun W."/>
        </authorList>
    </citation>
    <scope>NUCLEOTIDE SEQUENCE [LARGE SCALE GENOMIC DNA]</scope>
    <source>
        <strain evidence="1 2">V4-01</strain>
    </source>
</reference>
<name>A0ABU7P6W4_9ACTN</name>
<keyword evidence="2" id="KW-1185">Reference proteome</keyword>
<comment type="caution">
    <text evidence="1">The sequence shown here is derived from an EMBL/GenBank/DDBJ whole genome shotgun (WGS) entry which is preliminary data.</text>
</comment>
<gene>
    <name evidence="1" type="ORF">V2S66_03190</name>
</gene>
<evidence type="ECO:0000313" key="2">
    <source>
        <dbReference type="Proteomes" id="UP001344658"/>
    </source>
</evidence>